<feature type="transmembrane region" description="Helical" evidence="1">
    <location>
        <begin position="32"/>
        <end position="48"/>
    </location>
</feature>
<accession>A0AAN6Y8B1</accession>
<proteinExistence type="predicted"/>
<comment type="caution">
    <text evidence="2">The sequence shown here is derived from an EMBL/GenBank/DDBJ whole genome shotgun (WGS) entry which is preliminary data.</text>
</comment>
<dbReference type="Proteomes" id="UP001301769">
    <property type="component" value="Unassembled WGS sequence"/>
</dbReference>
<evidence type="ECO:0000313" key="3">
    <source>
        <dbReference type="Proteomes" id="UP001301769"/>
    </source>
</evidence>
<reference evidence="2" key="2">
    <citation type="submission" date="2023-05" db="EMBL/GenBank/DDBJ databases">
        <authorList>
            <consortium name="Lawrence Berkeley National Laboratory"/>
            <person name="Steindorff A."/>
            <person name="Hensen N."/>
            <person name="Bonometti L."/>
            <person name="Westerberg I."/>
            <person name="Brannstrom I.O."/>
            <person name="Guillou S."/>
            <person name="Cros-Aarteil S."/>
            <person name="Calhoun S."/>
            <person name="Haridas S."/>
            <person name="Kuo A."/>
            <person name="Mondo S."/>
            <person name="Pangilinan J."/>
            <person name="Riley R."/>
            <person name="Labutti K."/>
            <person name="Andreopoulos B."/>
            <person name="Lipzen A."/>
            <person name="Chen C."/>
            <person name="Yanf M."/>
            <person name="Daum C."/>
            <person name="Ng V."/>
            <person name="Clum A."/>
            <person name="Ohm R."/>
            <person name="Martin F."/>
            <person name="Silar P."/>
            <person name="Natvig D."/>
            <person name="Lalanne C."/>
            <person name="Gautier V."/>
            <person name="Ament-Velasquez S.L."/>
            <person name="Kruys A."/>
            <person name="Hutchinson M.I."/>
            <person name="Powell A.J."/>
            <person name="Barry K."/>
            <person name="Miller A.N."/>
            <person name="Grigoriev I.V."/>
            <person name="Debuchy R."/>
            <person name="Gladieux P."/>
            <person name="Thoren M.H."/>
            <person name="Johannesson H."/>
        </authorList>
    </citation>
    <scope>NUCLEOTIDE SEQUENCE</scope>
    <source>
        <strain evidence="2">PSN293</strain>
    </source>
</reference>
<reference evidence="2" key="1">
    <citation type="journal article" date="2023" name="Mol. Phylogenet. Evol.">
        <title>Genome-scale phylogeny and comparative genomics of the fungal order Sordariales.</title>
        <authorList>
            <person name="Hensen N."/>
            <person name="Bonometti L."/>
            <person name="Westerberg I."/>
            <person name="Brannstrom I.O."/>
            <person name="Guillou S."/>
            <person name="Cros-Aarteil S."/>
            <person name="Calhoun S."/>
            <person name="Haridas S."/>
            <person name="Kuo A."/>
            <person name="Mondo S."/>
            <person name="Pangilinan J."/>
            <person name="Riley R."/>
            <person name="LaButti K."/>
            <person name="Andreopoulos B."/>
            <person name="Lipzen A."/>
            <person name="Chen C."/>
            <person name="Yan M."/>
            <person name="Daum C."/>
            <person name="Ng V."/>
            <person name="Clum A."/>
            <person name="Steindorff A."/>
            <person name="Ohm R.A."/>
            <person name="Martin F."/>
            <person name="Silar P."/>
            <person name="Natvig D.O."/>
            <person name="Lalanne C."/>
            <person name="Gautier V."/>
            <person name="Ament-Velasquez S.L."/>
            <person name="Kruys A."/>
            <person name="Hutchinson M.I."/>
            <person name="Powell A.J."/>
            <person name="Barry K."/>
            <person name="Miller A.N."/>
            <person name="Grigoriev I.V."/>
            <person name="Debuchy R."/>
            <person name="Gladieux P."/>
            <person name="Hiltunen Thoren M."/>
            <person name="Johannesson H."/>
        </authorList>
    </citation>
    <scope>NUCLEOTIDE SEQUENCE</scope>
    <source>
        <strain evidence="2">PSN293</strain>
    </source>
</reference>
<sequence>MICSVVLWVSCHVPFRAQTIRAAILPNPITLLYYIIAAVLSNGGVIALKESNSSRTNLASLSTVLVCHRLLIQTSHLINR</sequence>
<name>A0AAN6Y8B1_9PEZI</name>
<keyword evidence="3" id="KW-1185">Reference proteome</keyword>
<dbReference type="EMBL" id="MU858092">
    <property type="protein sequence ID" value="KAK4214519.1"/>
    <property type="molecule type" value="Genomic_DNA"/>
</dbReference>
<keyword evidence="1" id="KW-0472">Membrane</keyword>
<protein>
    <submittedName>
        <fullName evidence="2">Uncharacterized protein</fullName>
    </submittedName>
</protein>
<dbReference type="AlphaFoldDB" id="A0AAN6Y8B1"/>
<gene>
    <name evidence="2" type="ORF">QBC37DRAFT_148243</name>
</gene>
<organism evidence="2 3">
    <name type="scientific">Rhypophila decipiens</name>
    <dbReference type="NCBI Taxonomy" id="261697"/>
    <lineage>
        <taxon>Eukaryota</taxon>
        <taxon>Fungi</taxon>
        <taxon>Dikarya</taxon>
        <taxon>Ascomycota</taxon>
        <taxon>Pezizomycotina</taxon>
        <taxon>Sordariomycetes</taxon>
        <taxon>Sordariomycetidae</taxon>
        <taxon>Sordariales</taxon>
        <taxon>Naviculisporaceae</taxon>
        <taxon>Rhypophila</taxon>
    </lineage>
</organism>
<evidence type="ECO:0000313" key="2">
    <source>
        <dbReference type="EMBL" id="KAK4214519.1"/>
    </source>
</evidence>
<evidence type="ECO:0000256" key="1">
    <source>
        <dbReference type="SAM" id="Phobius"/>
    </source>
</evidence>
<keyword evidence="1" id="KW-1133">Transmembrane helix</keyword>
<keyword evidence="1" id="KW-0812">Transmembrane</keyword>